<dbReference type="GO" id="GO:0016477">
    <property type="term" value="P:cell migration"/>
    <property type="evidence" value="ECO:0007669"/>
    <property type="project" value="TreeGrafter"/>
</dbReference>
<evidence type="ECO:0000256" key="7">
    <source>
        <dbReference type="ARBA" id="ARBA00022989"/>
    </source>
</evidence>
<keyword evidence="6" id="KW-0677">Repeat</keyword>
<dbReference type="Gene3D" id="2.170.300.10">
    <property type="entry name" value="Tie2 ligand-binding domain superfamily"/>
    <property type="match status" value="1"/>
</dbReference>
<evidence type="ECO:0000259" key="13">
    <source>
        <dbReference type="SMART" id="SM01242"/>
    </source>
</evidence>
<dbReference type="SMART" id="SM01242">
    <property type="entry name" value="Integrin_B_tail"/>
    <property type="match status" value="1"/>
</dbReference>
<dbReference type="SUPFAM" id="SSF57196">
    <property type="entry name" value="EGF/Laminin"/>
    <property type="match status" value="1"/>
</dbReference>
<keyword evidence="8" id="KW-0401">Integrin</keyword>
<comment type="caution">
    <text evidence="14">The sequence shown here is derived from an EMBL/GenBank/DDBJ whole genome shotgun (WGS) entry which is preliminary data.</text>
</comment>
<keyword evidence="10" id="KW-1015">Disulfide bond</keyword>
<dbReference type="GO" id="GO:0008305">
    <property type="term" value="C:integrin complex"/>
    <property type="evidence" value="ECO:0007669"/>
    <property type="project" value="TreeGrafter"/>
</dbReference>
<evidence type="ECO:0000256" key="8">
    <source>
        <dbReference type="ARBA" id="ARBA00023037"/>
    </source>
</evidence>
<name>A0AAW0U5H7_SCYPA</name>
<dbReference type="SUPFAM" id="SSF69687">
    <property type="entry name" value="Integrin beta tail domain"/>
    <property type="match status" value="1"/>
</dbReference>
<dbReference type="Gene3D" id="2.10.25.10">
    <property type="entry name" value="Laminin"/>
    <property type="match status" value="1"/>
</dbReference>
<evidence type="ECO:0000256" key="9">
    <source>
        <dbReference type="ARBA" id="ARBA00023136"/>
    </source>
</evidence>
<dbReference type="Gene3D" id="4.10.1240.30">
    <property type="match status" value="1"/>
</dbReference>
<dbReference type="Proteomes" id="UP001487740">
    <property type="component" value="Unassembled WGS sequence"/>
</dbReference>
<evidence type="ECO:0000256" key="1">
    <source>
        <dbReference type="ARBA" id="ARBA00004479"/>
    </source>
</evidence>
<organism evidence="14 15">
    <name type="scientific">Scylla paramamosain</name>
    <name type="common">Mud crab</name>
    <dbReference type="NCBI Taxonomy" id="85552"/>
    <lineage>
        <taxon>Eukaryota</taxon>
        <taxon>Metazoa</taxon>
        <taxon>Ecdysozoa</taxon>
        <taxon>Arthropoda</taxon>
        <taxon>Crustacea</taxon>
        <taxon>Multicrustacea</taxon>
        <taxon>Malacostraca</taxon>
        <taxon>Eumalacostraca</taxon>
        <taxon>Eucarida</taxon>
        <taxon>Decapoda</taxon>
        <taxon>Pleocyemata</taxon>
        <taxon>Brachyura</taxon>
        <taxon>Eubrachyura</taxon>
        <taxon>Portunoidea</taxon>
        <taxon>Portunidae</taxon>
        <taxon>Portuninae</taxon>
        <taxon>Scylla</taxon>
    </lineage>
</organism>
<dbReference type="EMBL" id="JARAKH010000018">
    <property type="protein sequence ID" value="KAK8394658.1"/>
    <property type="molecule type" value="Genomic_DNA"/>
</dbReference>
<protein>
    <recommendedName>
        <fullName evidence="13">Integrin beta subunit tail domain-containing protein</fullName>
    </recommendedName>
</protein>
<keyword evidence="11" id="KW-0325">Glycoprotein</keyword>
<dbReference type="GO" id="GO:0098609">
    <property type="term" value="P:cell-cell adhesion"/>
    <property type="evidence" value="ECO:0007669"/>
    <property type="project" value="TreeGrafter"/>
</dbReference>
<feature type="compositionally biased region" description="Basic residues" evidence="12">
    <location>
        <begin position="134"/>
        <end position="152"/>
    </location>
</feature>
<sequence>MPLTYPLDAHHPAGRTTFSSHAPDVHRGCTATRSSEQSFHSVWTLLRSCVKRHCDRWRDNRMSGALRWSSVVVVVAAAALCGATGQEMQPRRHIGQNMDVAAQGAGVRSGMRVYRGPQVLGEGGRLMTREERRRLRVERRQARKERRRQKHDGRREEAEAVVEEPEEEVDLVWLRANLSSLWEEFRAFTRLQGRPQEGRGSGQRGYTSPPEEEQVPLCTPEVDGCRDSEGRGDMQQPWHVSLRTCQCSDHTCQLYDGMPCGGPSRGQCRCGKCMCRPDHGGEDCSCPTHTHACISQGDNTVCSNKGVCECGRCRCGDGYKGMYCEDSVYAARVCETLKACVLCKAWGRELAKCEQCQITISIVDMLEPSMTTCVMVNSGCILKYSYVPQAANVYSVLLERNNECPPLIE</sequence>
<keyword evidence="7" id="KW-1133">Transmembrane helix</keyword>
<evidence type="ECO:0000256" key="3">
    <source>
        <dbReference type="ARBA" id="ARBA00022536"/>
    </source>
</evidence>
<dbReference type="FunFam" id="2.10.25.10:FF:000036">
    <property type="entry name" value="Integrin beta"/>
    <property type="match status" value="1"/>
</dbReference>
<dbReference type="InterPro" id="IPR012896">
    <property type="entry name" value="Integrin_bsu_tail"/>
</dbReference>
<evidence type="ECO:0000256" key="10">
    <source>
        <dbReference type="ARBA" id="ARBA00023157"/>
    </source>
</evidence>
<dbReference type="AlphaFoldDB" id="A0AAW0U5H7"/>
<feature type="region of interest" description="Disordered" evidence="12">
    <location>
        <begin position="193"/>
        <end position="215"/>
    </location>
</feature>
<accession>A0AAW0U5H7</accession>
<feature type="region of interest" description="Disordered" evidence="12">
    <location>
        <begin position="132"/>
        <end position="159"/>
    </location>
</feature>
<dbReference type="InterPro" id="IPR015812">
    <property type="entry name" value="Integrin_bsu"/>
</dbReference>
<dbReference type="GO" id="GO:0007160">
    <property type="term" value="P:cell-matrix adhesion"/>
    <property type="evidence" value="ECO:0007669"/>
    <property type="project" value="TreeGrafter"/>
</dbReference>
<reference evidence="14 15" key="1">
    <citation type="submission" date="2023-03" db="EMBL/GenBank/DDBJ databases">
        <title>High-quality genome of Scylla paramamosain provides insights in environmental adaptation.</title>
        <authorList>
            <person name="Zhang L."/>
        </authorList>
    </citation>
    <scope>NUCLEOTIDE SEQUENCE [LARGE SCALE GENOMIC DNA]</scope>
    <source>
        <strain evidence="14">LZ_2023a</strain>
        <tissue evidence="14">Muscle</tissue>
    </source>
</reference>
<dbReference type="GO" id="GO:0005925">
    <property type="term" value="C:focal adhesion"/>
    <property type="evidence" value="ECO:0007669"/>
    <property type="project" value="TreeGrafter"/>
</dbReference>
<comment type="subcellular location">
    <subcellularLocation>
        <location evidence="1">Membrane</location>
        <topology evidence="1">Single-pass type I membrane protein</topology>
    </subcellularLocation>
</comment>
<dbReference type="InterPro" id="IPR036349">
    <property type="entry name" value="Integrin_bsu_tail_dom_sf"/>
</dbReference>
<evidence type="ECO:0000256" key="6">
    <source>
        <dbReference type="ARBA" id="ARBA00022737"/>
    </source>
</evidence>
<dbReference type="GO" id="GO:0005178">
    <property type="term" value="F:integrin binding"/>
    <property type="evidence" value="ECO:0007669"/>
    <property type="project" value="TreeGrafter"/>
</dbReference>
<evidence type="ECO:0000256" key="11">
    <source>
        <dbReference type="ARBA" id="ARBA00023180"/>
    </source>
</evidence>
<evidence type="ECO:0000256" key="4">
    <source>
        <dbReference type="ARBA" id="ARBA00022692"/>
    </source>
</evidence>
<comment type="similarity">
    <text evidence="2">Belongs to the integrin beta chain family.</text>
</comment>
<proteinExistence type="inferred from homology"/>
<keyword evidence="3" id="KW-0245">EGF-like domain</keyword>
<dbReference type="PANTHER" id="PTHR10082">
    <property type="entry name" value="INTEGRIN BETA SUBUNIT"/>
    <property type="match status" value="1"/>
</dbReference>
<feature type="domain" description="Integrin beta subunit tail" evidence="13">
    <location>
        <begin position="334"/>
        <end position="409"/>
    </location>
</feature>
<keyword evidence="4" id="KW-0812">Transmembrane</keyword>
<dbReference type="PROSITE" id="PS00243">
    <property type="entry name" value="I_EGF_1"/>
    <property type="match status" value="1"/>
</dbReference>
<keyword evidence="5" id="KW-0732">Signal</keyword>
<gene>
    <name evidence="14" type="ORF">O3P69_005849</name>
</gene>
<keyword evidence="15" id="KW-1185">Reference proteome</keyword>
<dbReference type="GO" id="GO:0007229">
    <property type="term" value="P:integrin-mediated signaling pathway"/>
    <property type="evidence" value="ECO:0007669"/>
    <property type="project" value="UniProtKB-KW"/>
</dbReference>
<evidence type="ECO:0000256" key="2">
    <source>
        <dbReference type="ARBA" id="ARBA00007449"/>
    </source>
</evidence>
<evidence type="ECO:0000313" key="15">
    <source>
        <dbReference type="Proteomes" id="UP001487740"/>
    </source>
</evidence>
<dbReference type="GO" id="GO:0009986">
    <property type="term" value="C:cell surface"/>
    <property type="evidence" value="ECO:0007669"/>
    <property type="project" value="TreeGrafter"/>
</dbReference>
<dbReference type="InterPro" id="IPR057243">
    <property type="entry name" value="Integrin_I-EGF_CS"/>
</dbReference>
<dbReference type="GO" id="GO:0033627">
    <property type="term" value="P:cell adhesion mediated by integrin"/>
    <property type="evidence" value="ECO:0007669"/>
    <property type="project" value="TreeGrafter"/>
</dbReference>
<keyword evidence="9" id="KW-0472">Membrane</keyword>
<evidence type="ECO:0000256" key="5">
    <source>
        <dbReference type="ARBA" id="ARBA00022729"/>
    </source>
</evidence>
<evidence type="ECO:0000256" key="12">
    <source>
        <dbReference type="SAM" id="MobiDB-lite"/>
    </source>
</evidence>
<evidence type="ECO:0000313" key="14">
    <source>
        <dbReference type="EMBL" id="KAK8394658.1"/>
    </source>
</evidence>
<dbReference type="PANTHER" id="PTHR10082:SF42">
    <property type="entry name" value="INTEGRIN BETA-4"/>
    <property type="match status" value="1"/>
</dbReference>